<organism evidence="2 3">
    <name type="scientific">Haematococcus lacustris</name>
    <name type="common">Green alga</name>
    <name type="synonym">Haematococcus pluvialis</name>
    <dbReference type="NCBI Taxonomy" id="44745"/>
    <lineage>
        <taxon>Eukaryota</taxon>
        <taxon>Viridiplantae</taxon>
        <taxon>Chlorophyta</taxon>
        <taxon>core chlorophytes</taxon>
        <taxon>Chlorophyceae</taxon>
        <taxon>CS clade</taxon>
        <taxon>Chlamydomonadales</taxon>
        <taxon>Haematococcaceae</taxon>
        <taxon>Haematococcus</taxon>
    </lineage>
</organism>
<sequence length="80" mass="8499">MPQVAGGAKAQDVLARLDASLKAIEKYAVRLVEELEPVDVNATAAAAIADINDSEWDAEEMAARKEEAEAAADEDPEDCL</sequence>
<protein>
    <submittedName>
        <fullName evidence="2">Uncharacterized protein</fullName>
    </submittedName>
</protein>
<feature type="region of interest" description="Disordered" evidence="1">
    <location>
        <begin position="58"/>
        <end position="80"/>
    </location>
</feature>
<reference evidence="2 3" key="1">
    <citation type="submission" date="2020-02" db="EMBL/GenBank/DDBJ databases">
        <title>Draft genome sequence of Haematococcus lacustris strain NIES-144.</title>
        <authorList>
            <person name="Morimoto D."/>
            <person name="Nakagawa S."/>
            <person name="Yoshida T."/>
            <person name="Sawayama S."/>
        </authorList>
    </citation>
    <scope>NUCLEOTIDE SEQUENCE [LARGE SCALE GENOMIC DNA]</scope>
    <source>
        <strain evidence="2 3">NIES-144</strain>
    </source>
</reference>
<feature type="non-terminal residue" evidence="2">
    <location>
        <position position="1"/>
    </location>
</feature>
<dbReference type="EMBL" id="BLLF01006622">
    <property type="protein sequence ID" value="GFH32419.1"/>
    <property type="molecule type" value="Genomic_DNA"/>
</dbReference>
<evidence type="ECO:0000313" key="2">
    <source>
        <dbReference type="EMBL" id="GFH32419.1"/>
    </source>
</evidence>
<dbReference type="Proteomes" id="UP000485058">
    <property type="component" value="Unassembled WGS sequence"/>
</dbReference>
<dbReference type="AlphaFoldDB" id="A0A6A0AHH5"/>
<feature type="compositionally biased region" description="Acidic residues" evidence="1">
    <location>
        <begin position="69"/>
        <end position="80"/>
    </location>
</feature>
<evidence type="ECO:0000256" key="1">
    <source>
        <dbReference type="SAM" id="MobiDB-lite"/>
    </source>
</evidence>
<accession>A0A6A0AHH5</accession>
<feature type="non-terminal residue" evidence="2">
    <location>
        <position position="80"/>
    </location>
</feature>
<evidence type="ECO:0000313" key="3">
    <source>
        <dbReference type="Proteomes" id="UP000485058"/>
    </source>
</evidence>
<keyword evidence="3" id="KW-1185">Reference proteome</keyword>
<gene>
    <name evidence="2" type="ORF">HaLaN_31632</name>
</gene>
<comment type="caution">
    <text evidence="2">The sequence shown here is derived from an EMBL/GenBank/DDBJ whole genome shotgun (WGS) entry which is preliminary data.</text>
</comment>
<proteinExistence type="predicted"/>
<name>A0A6A0AHH5_HAELA</name>